<evidence type="ECO:0000256" key="1">
    <source>
        <dbReference type="ARBA" id="ARBA00007689"/>
    </source>
</evidence>
<protein>
    <recommendedName>
        <fullName evidence="2">YCII-related domain-containing protein</fullName>
    </recommendedName>
</protein>
<dbReference type="EMBL" id="SPVF01000146">
    <property type="protein sequence ID" value="TFW19492.1"/>
    <property type="molecule type" value="Genomic_DNA"/>
</dbReference>
<sequence length="188" mass="20191">MRWIKTSRFAFSGRNEQNGKPPPCHEDCRHEKLISVILLAAATGPASAQTTAPAISPVPAAAAPAYDAELAKSLGANEKGLRGYVMVILKTGPKRVPDGPARDQMFKGHFANMERLGKEKKLVMAGPLDGVDGLRGIFVFATTDIEEAKKWVATDPVIISGEMVADCHAFFSSAALMALGDIHNRIHK</sequence>
<dbReference type="RefSeq" id="WP_135207399.1">
    <property type="nucleotide sequence ID" value="NZ_SPVF01000146.1"/>
</dbReference>
<dbReference type="Gene3D" id="3.30.70.1060">
    <property type="entry name" value="Dimeric alpha+beta barrel"/>
    <property type="match status" value="1"/>
</dbReference>
<name>A0A4Y9SBY5_9BURK</name>
<reference evidence="3 4" key="1">
    <citation type="submission" date="2019-03" db="EMBL/GenBank/DDBJ databases">
        <title>Draft Genome Sequence of Massilia arenosa sp. nov., a Novel Massilia Species Isolated from a Sandy-loam Maize Soil.</title>
        <authorList>
            <person name="Raths R."/>
            <person name="Peta V."/>
            <person name="Bucking H."/>
        </authorList>
    </citation>
    <scope>NUCLEOTIDE SEQUENCE [LARGE SCALE GENOMIC DNA]</scope>
    <source>
        <strain evidence="3 4">MC02</strain>
    </source>
</reference>
<dbReference type="InterPro" id="IPR005545">
    <property type="entry name" value="YCII"/>
</dbReference>
<dbReference type="Pfam" id="PF03795">
    <property type="entry name" value="YCII"/>
    <property type="match status" value="1"/>
</dbReference>
<organism evidence="3 4">
    <name type="scientific">Zemynaea arenosa</name>
    <dbReference type="NCBI Taxonomy" id="2561931"/>
    <lineage>
        <taxon>Bacteria</taxon>
        <taxon>Pseudomonadati</taxon>
        <taxon>Pseudomonadota</taxon>
        <taxon>Betaproteobacteria</taxon>
        <taxon>Burkholderiales</taxon>
        <taxon>Oxalobacteraceae</taxon>
        <taxon>Telluria group</taxon>
        <taxon>Zemynaea</taxon>
    </lineage>
</organism>
<evidence type="ECO:0000313" key="4">
    <source>
        <dbReference type="Proteomes" id="UP000298438"/>
    </source>
</evidence>
<dbReference type="InterPro" id="IPR011008">
    <property type="entry name" value="Dimeric_a/b-barrel"/>
</dbReference>
<dbReference type="OrthoDB" id="8481699at2"/>
<evidence type="ECO:0000313" key="3">
    <source>
        <dbReference type="EMBL" id="TFW19492.1"/>
    </source>
</evidence>
<dbReference type="SUPFAM" id="SSF54909">
    <property type="entry name" value="Dimeric alpha+beta barrel"/>
    <property type="match status" value="1"/>
</dbReference>
<proteinExistence type="inferred from homology"/>
<feature type="domain" description="YCII-related" evidence="2">
    <location>
        <begin position="85"/>
        <end position="162"/>
    </location>
</feature>
<evidence type="ECO:0000259" key="2">
    <source>
        <dbReference type="Pfam" id="PF03795"/>
    </source>
</evidence>
<accession>A0A4Y9SBY5</accession>
<dbReference type="Proteomes" id="UP000298438">
    <property type="component" value="Unassembled WGS sequence"/>
</dbReference>
<keyword evidence="4" id="KW-1185">Reference proteome</keyword>
<dbReference type="AlphaFoldDB" id="A0A4Y9SBY5"/>
<gene>
    <name evidence="3" type="ORF">E4L96_11690</name>
</gene>
<comment type="caution">
    <text evidence="3">The sequence shown here is derived from an EMBL/GenBank/DDBJ whole genome shotgun (WGS) entry which is preliminary data.</text>
</comment>
<comment type="similarity">
    <text evidence="1">Belongs to the YciI family.</text>
</comment>